<dbReference type="STRING" id="6184.A0A430Q5Y7"/>
<dbReference type="InterPro" id="IPR002048">
    <property type="entry name" value="EF_hand_dom"/>
</dbReference>
<reference evidence="3 4" key="1">
    <citation type="journal article" date="2019" name="PLoS Pathog.">
        <title>Genome sequence of the bovine parasite Schistosoma bovis Tanzania.</title>
        <authorList>
            <person name="Oey H."/>
            <person name="Zakrzewski M."/>
            <person name="Gobert G."/>
            <person name="Gravermann K."/>
            <person name="Stoye J."/>
            <person name="Jones M."/>
            <person name="Mcmanus D."/>
            <person name="Krause L."/>
        </authorList>
    </citation>
    <scope>NUCLEOTIDE SEQUENCE [LARGE SCALE GENOMIC DNA]</scope>
    <source>
        <strain evidence="3 4">TAN1997</strain>
    </source>
</reference>
<dbReference type="Gene3D" id="1.10.238.10">
    <property type="entry name" value="EF-hand"/>
    <property type="match status" value="4"/>
</dbReference>
<proteinExistence type="predicted"/>
<keyword evidence="1" id="KW-0106">Calcium</keyword>
<evidence type="ECO:0000313" key="3">
    <source>
        <dbReference type="EMBL" id="RTG83115.1"/>
    </source>
</evidence>
<accession>A0A430Q5Y7</accession>
<evidence type="ECO:0000256" key="1">
    <source>
        <dbReference type="ARBA" id="ARBA00022837"/>
    </source>
</evidence>
<protein>
    <recommendedName>
        <fullName evidence="2">EF-hand domain-containing protein</fullName>
    </recommendedName>
</protein>
<evidence type="ECO:0000313" key="4">
    <source>
        <dbReference type="Proteomes" id="UP000290809"/>
    </source>
</evidence>
<dbReference type="PROSITE" id="PS00018">
    <property type="entry name" value="EF_HAND_1"/>
    <property type="match status" value="2"/>
</dbReference>
<dbReference type="Proteomes" id="UP000290809">
    <property type="component" value="Unassembled WGS sequence"/>
</dbReference>
<dbReference type="AlphaFoldDB" id="A0A430Q5Y7"/>
<dbReference type="Pfam" id="PF00036">
    <property type="entry name" value="EF-hand_1"/>
    <property type="match status" value="1"/>
</dbReference>
<dbReference type="GO" id="GO:0005509">
    <property type="term" value="F:calcium ion binding"/>
    <property type="evidence" value="ECO:0007669"/>
    <property type="project" value="InterPro"/>
</dbReference>
<dbReference type="PROSITE" id="PS50222">
    <property type="entry name" value="EF_HAND_2"/>
    <property type="match status" value="1"/>
</dbReference>
<evidence type="ECO:0000259" key="2">
    <source>
        <dbReference type="PROSITE" id="PS50222"/>
    </source>
</evidence>
<dbReference type="InterPro" id="IPR011992">
    <property type="entry name" value="EF-hand-dom_pair"/>
</dbReference>
<dbReference type="SUPFAM" id="SSF47473">
    <property type="entry name" value="EF-hand"/>
    <property type="match status" value="3"/>
</dbReference>
<sequence length="524" mass="62424">MTTDLPKVTGSPIWLRKMRTLFRRLDSCGHGYLMIDDLLDIGTTIFNIYPKMLSYKYDELVKTLVYLWYQVLCTHVSRQLATTMNINENTFIDNLLNAFHNNFDQYFNEKFILPLFVAMDQDDDNYITSTEFQTLLIAWKSIPKDCELIFRYYSDKNNKLNKENFQKIFIDYFMSDNINSNIIKLWGPLINYKRAEDYGPIDCGPVWEGKIRTMYRRLDINETMKLKCHDLLQIGQFLIQRAHLDRRRADAVMRAMLNIWVKFLAIDKNDDDNYITSTEFQTLLIAWKSIPKDCELIFRYYSDKNNKLNKENFQKIFIDYFMSDNINSNIIKLWGPLINYKRAEDYGPIDCGPVWEGKIRTMYRRLDINETMKLKCHDLLQIGQFLIQRAHLDRRRADAVMRAMLNIWVKFLAIDKNGEHLDEIREIEFVHNMREMINGEYRHEIDQFGWTFFKAIEIDNSGFISQASYRILQEAWHVLDSDKDGKISSDEFLTAWNEFFLSEDPHSPYRMFFGPVISRPTEAR</sequence>
<dbReference type="InterPro" id="IPR018247">
    <property type="entry name" value="EF_Hand_1_Ca_BS"/>
</dbReference>
<dbReference type="EMBL" id="QMKO01002577">
    <property type="protein sequence ID" value="RTG83115.1"/>
    <property type="molecule type" value="Genomic_DNA"/>
</dbReference>
<organism evidence="3 4">
    <name type="scientific">Schistosoma bovis</name>
    <name type="common">Blood fluke</name>
    <dbReference type="NCBI Taxonomy" id="6184"/>
    <lineage>
        <taxon>Eukaryota</taxon>
        <taxon>Metazoa</taxon>
        <taxon>Spiralia</taxon>
        <taxon>Lophotrochozoa</taxon>
        <taxon>Platyhelminthes</taxon>
        <taxon>Trematoda</taxon>
        <taxon>Digenea</taxon>
        <taxon>Strigeidida</taxon>
        <taxon>Schistosomatoidea</taxon>
        <taxon>Schistosomatidae</taxon>
        <taxon>Schistosoma</taxon>
    </lineage>
</organism>
<gene>
    <name evidence="3" type="ORF">DC041_0000510</name>
</gene>
<name>A0A430Q5Y7_SCHBO</name>
<keyword evidence="4" id="KW-1185">Reference proteome</keyword>
<feature type="domain" description="EF-hand" evidence="2">
    <location>
        <begin position="467"/>
        <end position="502"/>
    </location>
</feature>
<comment type="caution">
    <text evidence="3">The sequence shown here is derived from an EMBL/GenBank/DDBJ whole genome shotgun (WGS) entry which is preliminary data.</text>
</comment>
<dbReference type="Pfam" id="PF13202">
    <property type="entry name" value="EF-hand_5"/>
    <property type="match status" value="1"/>
</dbReference>
<dbReference type="SMART" id="SM00054">
    <property type="entry name" value="EFh"/>
    <property type="match status" value="3"/>
</dbReference>